<evidence type="ECO:0000256" key="2">
    <source>
        <dbReference type="SAM" id="SignalP"/>
    </source>
</evidence>
<dbReference type="Gene3D" id="3.50.30.50">
    <property type="entry name" value="Putative cyclase"/>
    <property type="match status" value="1"/>
</dbReference>
<evidence type="ECO:0008006" key="5">
    <source>
        <dbReference type="Google" id="ProtNLM"/>
    </source>
</evidence>
<dbReference type="AlphaFoldDB" id="A0AAV8WA54"/>
<dbReference type="GO" id="GO:0019441">
    <property type="term" value="P:L-tryptophan catabolic process to kynurenine"/>
    <property type="evidence" value="ECO:0007669"/>
    <property type="project" value="InterPro"/>
</dbReference>
<feature type="chain" id="PRO_5043888654" description="Cyclase" evidence="2">
    <location>
        <begin position="21"/>
        <end position="252"/>
    </location>
</feature>
<reference evidence="3 4" key="1">
    <citation type="journal article" date="2023" name="Insect Mol. Biol.">
        <title>Genome sequencing provides insights into the evolution of gene families encoding plant cell wall-degrading enzymes in longhorned beetles.</title>
        <authorList>
            <person name="Shin N.R."/>
            <person name="Okamura Y."/>
            <person name="Kirsch R."/>
            <person name="Pauchet Y."/>
        </authorList>
    </citation>
    <scope>NUCLEOTIDE SEQUENCE [LARGE SCALE GENOMIC DNA]</scope>
    <source>
        <strain evidence="3">EAD_L_NR</strain>
    </source>
</reference>
<comment type="caution">
    <text evidence="3">The sequence shown here is derived from an EMBL/GenBank/DDBJ whole genome shotgun (WGS) entry which is preliminary data.</text>
</comment>
<sequence length="252" mass="28822">MSFYLSVTVLHLFVLNACLCSFCDYKKIVDLTWDFDNNTSYWSGVQPFSYTKRVENEERGYWYASGEFCSGEHGGTHIDAPYHFFKYGWKVGDIPAKKTDCKWYVGVLLDLRNETANLEMQHLEEWENINGPFENASVLLIKFGRSKYWNNKTQYFEIDGNNRYNFPGVSKGAAEWLANSGKFFGVGLDTPSVDPGNCKDFIAHRILNGKQMYVLENVKLIEKIPPKGFTLLVMPMKLREGSGAPVRVMAVL</sequence>
<dbReference type="Proteomes" id="UP001159042">
    <property type="component" value="Unassembled WGS sequence"/>
</dbReference>
<accession>A0AAV8WA54</accession>
<evidence type="ECO:0000256" key="1">
    <source>
        <dbReference type="ARBA" id="ARBA00007865"/>
    </source>
</evidence>
<feature type="signal peptide" evidence="2">
    <location>
        <begin position="1"/>
        <end position="20"/>
    </location>
</feature>
<comment type="similarity">
    <text evidence="1">Belongs to the Cyclase 1 superfamily.</text>
</comment>
<dbReference type="InterPro" id="IPR007325">
    <property type="entry name" value="KFase/CYL"/>
</dbReference>
<dbReference type="Pfam" id="PF04199">
    <property type="entry name" value="Cyclase"/>
    <property type="match status" value="1"/>
</dbReference>
<dbReference type="InterPro" id="IPR037175">
    <property type="entry name" value="KFase_sf"/>
</dbReference>
<dbReference type="PANTHER" id="PTHR31118:SF12">
    <property type="entry name" value="CYCLASE-LIKE PROTEIN 2"/>
    <property type="match status" value="1"/>
</dbReference>
<gene>
    <name evidence="3" type="ORF">NQ315_001897</name>
</gene>
<name>A0AAV8WA54_9CUCU</name>
<proteinExistence type="inferred from homology"/>
<keyword evidence="4" id="KW-1185">Reference proteome</keyword>
<organism evidence="3 4">
    <name type="scientific">Exocentrus adspersus</name>
    <dbReference type="NCBI Taxonomy" id="1586481"/>
    <lineage>
        <taxon>Eukaryota</taxon>
        <taxon>Metazoa</taxon>
        <taxon>Ecdysozoa</taxon>
        <taxon>Arthropoda</taxon>
        <taxon>Hexapoda</taxon>
        <taxon>Insecta</taxon>
        <taxon>Pterygota</taxon>
        <taxon>Neoptera</taxon>
        <taxon>Endopterygota</taxon>
        <taxon>Coleoptera</taxon>
        <taxon>Polyphaga</taxon>
        <taxon>Cucujiformia</taxon>
        <taxon>Chrysomeloidea</taxon>
        <taxon>Cerambycidae</taxon>
        <taxon>Lamiinae</taxon>
        <taxon>Acanthocinini</taxon>
        <taxon>Exocentrus</taxon>
    </lineage>
</organism>
<dbReference type="PANTHER" id="PTHR31118">
    <property type="entry name" value="CYCLASE-LIKE PROTEIN 2"/>
    <property type="match status" value="1"/>
</dbReference>
<dbReference type="EMBL" id="JANEYG010000005">
    <property type="protein sequence ID" value="KAJ8923339.1"/>
    <property type="molecule type" value="Genomic_DNA"/>
</dbReference>
<evidence type="ECO:0000313" key="4">
    <source>
        <dbReference type="Proteomes" id="UP001159042"/>
    </source>
</evidence>
<keyword evidence="2" id="KW-0732">Signal</keyword>
<protein>
    <recommendedName>
        <fullName evidence="5">Cyclase</fullName>
    </recommendedName>
</protein>
<evidence type="ECO:0000313" key="3">
    <source>
        <dbReference type="EMBL" id="KAJ8923339.1"/>
    </source>
</evidence>
<dbReference type="GO" id="GO:0004061">
    <property type="term" value="F:arylformamidase activity"/>
    <property type="evidence" value="ECO:0007669"/>
    <property type="project" value="InterPro"/>
</dbReference>
<dbReference type="SUPFAM" id="SSF102198">
    <property type="entry name" value="Putative cyclase"/>
    <property type="match status" value="1"/>
</dbReference>